<dbReference type="Gene3D" id="3.30.1340.10">
    <property type="entry name" value="HPr-like"/>
    <property type="match status" value="1"/>
</dbReference>
<protein>
    <submittedName>
        <fullName evidence="5">Phosphotransferase system HPr enzyme</fullName>
    </submittedName>
</protein>
<evidence type="ECO:0000256" key="2">
    <source>
        <dbReference type="ARBA" id="ARBA00022490"/>
    </source>
</evidence>
<comment type="caution">
    <text evidence="5">The sequence shown here is derived from an EMBL/GenBank/DDBJ whole genome shotgun (WGS) entry which is preliminary data.</text>
</comment>
<sequence length="101" mass="10781">MLVAISFRGSSAMLERETIISNRLGMHARAAAKLVQTVQGFQAKVWLRAKGHEVDARSIMGVMMLAAGTGTPLGVRAEGIDEAAVLDAVIDLVERKFDEGA</sequence>
<dbReference type="PRINTS" id="PR00107">
    <property type="entry name" value="PHOSPHOCPHPR"/>
</dbReference>
<dbReference type="PROSITE" id="PS00369">
    <property type="entry name" value="PTS_HPR_HIS"/>
    <property type="match status" value="1"/>
</dbReference>
<proteinExistence type="predicted"/>
<dbReference type="InterPro" id="IPR050399">
    <property type="entry name" value="HPr"/>
</dbReference>
<dbReference type="CDD" id="cd00367">
    <property type="entry name" value="PTS-HPr_like"/>
    <property type="match status" value="1"/>
</dbReference>
<evidence type="ECO:0000256" key="3">
    <source>
        <dbReference type="ARBA" id="ARBA00022683"/>
    </source>
</evidence>
<feature type="domain" description="HPr" evidence="4">
    <location>
        <begin position="13"/>
        <end position="100"/>
    </location>
</feature>
<reference evidence="5" key="1">
    <citation type="submission" date="2013-08" db="EMBL/GenBank/DDBJ databases">
        <authorList>
            <person name="Mendez C."/>
            <person name="Richter M."/>
            <person name="Ferrer M."/>
            <person name="Sanchez J."/>
        </authorList>
    </citation>
    <scope>NUCLEOTIDE SEQUENCE</scope>
</reference>
<comment type="subcellular location">
    <subcellularLocation>
        <location evidence="1">Cytoplasm</location>
    </subcellularLocation>
</comment>
<dbReference type="NCBIfam" id="TIGR01003">
    <property type="entry name" value="PTS_HPr_family"/>
    <property type="match status" value="1"/>
</dbReference>
<dbReference type="GO" id="GO:0009401">
    <property type="term" value="P:phosphoenolpyruvate-dependent sugar phosphotransferase system"/>
    <property type="evidence" value="ECO:0007669"/>
    <property type="project" value="UniProtKB-KW"/>
</dbReference>
<dbReference type="SUPFAM" id="SSF55594">
    <property type="entry name" value="HPr-like"/>
    <property type="match status" value="1"/>
</dbReference>
<dbReference type="InterPro" id="IPR000032">
    <property type="entry name" value="HPr-like"/>
</dbReference>
<dbReference type="GO" id="GO:0005737">
    <property type="term" value="C:cytoplasm"/>
    <property type="evidence" value="ECO:0007669"/>
    <property type="project" value="UniProtKB-SubCell"/>
</dbReference>
<dbReference type="InterPro" id="IPR001020">
    <property type="entry name" value="PTS_HPr_His_P_site"/>
</dbReference>
<dbReference type="AlphaFoldDB" id="T1CIF8"/>
<dbReference type="GO" id="GO:0016740">
    <property type="term" value="F:transferase activity"/>
    <property type="evidence" value="ECO:0007669"/>
    <property type="project" value="UniProtKB-KW"/>
</dbReference>
<keyword evidence="3" id="KW-0598">Phosphotransferase system</keyword>
<dbReference type="PANTHER" id="PTHR33705">
    <property type="entry name" value="PHOSPHOCARRIER PROTEIN HPR"/>
    <property type="match status" value="1"/>
</dbReference>
<dbReference type="Pfam" id="PF00381">
    <property type="entry name" value="PTS-HPr"/>
    <property type="match status" value="1"/>
</dbReference>
<dbReference type="InterPro" id="IPR035895">
    <property type="entry name" value="HPr-like_sf"/>
</dbReference>
<evidence type="ECO:0000256" key="1">
    <source>
        <dbReference type="ARBA" id="ARBA00004496"/>
    </source>
</evidence>
<accession>T1CIF8</accession>
<keyword evidence="5" id="KW-0808">Transferase</keyword>
<keyword evidence="2" id="KW-0963">Cytoplasm</keyword>
<organism evidence="5">
    <name type="scientific">mine drainage metagenome</name>
    <dbReference type="NCBI Taxonomy" id="410659"/>
    <lineage>
        <taxon>unclassified sequences</taxon>
        <taxon>metagenomes</taxon>
        <taxon>ecological metagenomes</taxon>
    </lineage>
</organism>
<dbReference type="PROSITE" id="PS51350">
    <property type="entry name" value="PTS_HPR_DOM"/>
    <property type="match status" value="1"/>
</dbReference>
<evidence type="ECO:0000313" key="5">
    <source>
        <dbReference type="EMBL" id="EQD67265.1"/>
    </source>
</evidence>
<gene>
    <name evidence="5" type="ORF">B2A_00825</name>
</gene>
<reference evidence="5" key="2">
    <citation type="journal article" date="2014" name="ISME J.">
        <title>Microbial stratification in low pH oxic and suboxic macroscopic growths along an acid mine drainage.</title>
        <authorList>
            <person name="Mendez-Garcia C."/>
            <person name="Mesa V."/>
            <person name="Sprenger R.R."/>
            <person name="Richter M."/>
            <person name="Diez M.S."/>
            <person name="Solano J."/>
            <person name="Bargiela R."/>
            <person name="Golyshina O.V."/>
            <person name="Manteca A."/>
            <person name="Ramos J.L."/>
            <person name="Gallego J.R."/>
            <person name="Llorente I."/>
            <person name="Martins Dos Santos V.A."/>
            <person name="Jensen O.N."/>
            <person name="Pelaez A.I."/>
            <person name="Sanchez J."/>
            <person name="Ferrer M."/>
        </authorList>
    </citation>
    <scope>NUCLEOTIDE SEQUENCE</scope>
</reference>
<name>T1CIF8_9ZZZZ</name>
<evidence type="ECO:0000259" key="4">
    <source>
        <dbReference type="PROSITE" id="PS51350"/>
    </source>
</evidence>
<dbReference type="EMBL" id="AUZZ01000628">
    <property type="protein sequence ID" value="EQD67265.1"/>
    <property type="molecule type" value="Genomic_DNA"/>
</dbReference>
<dbReference type="PANTHER" id="PTHR33705:SF2">
    <property type="entry name" value="PHOSPHOCARRIER PROTEIN NPR"/>
    <property type="match status" value="1"/>
</dbReference>